<accession>A0A1F5WU94</accession>
<evidence type="ECO:0000256" key="1">
    <source>
        <dbReference type="SAM" id="Phobius"/>
    </source>
</evidence>
<sequence>MSSEMKLFFEQYIIYAVLGLLFFDALLAFWIFYLRKNIRKIFRSGSTDLEKVLLELRQNEVAFEEALKSVVARVGKLENELPRDLRRVGLVRYNPFSDSGGDQSFALAILNDQNDGIVLSSLYGREMNRVYAKLIKHGRSQYQLTEEEKKAIESAV</sequence>
<name>A0A1F5WU94_9BACT</name>
<dbReference type="Proteomes" id="UP000178425">
    <property type="component" value="Unassembled WGS sequence"/>
</dbReference>
<evidence type="ECO:0008006" key="4">
    <source>
        <dbReference type="Google" id="ProtNLM"/>
    </source>
</evidence>
<reference evidence="2 3" key="1">
    <citation type="journal article" date="2016" name="Nat. Commun.">
        <title>Thousands of microbial genomes shed light on interconnected biogeochemical processes in an aquifer system.</title>
        <authorList>
            <person name="Anantharaman K."/>
            <person name="Brown C.T."/>
            <person name="Hug L.A."/>
            <person name="Sharon I."/>
            <person name="Castelle C.J."/>
            <person name="Probst A.J."/>
            <person name="Thomas B.C."/>
            <person name="Singh A."/>
            <person name="Wilkins M.J."/>
            <person name="Karaoz U."/>
            <person name="Brodie E.L."/>
            <person name="Williams K.H."/>
            <person name="Hubbard S.S."/>
            <person name="Banfield J.F."/>
        </authorList>
    </citation>
    <scope>NUCLEOTIDE SEQUENCE [LARGE SCALE GENOMIC DNA]</scope>
</reference>
<dbReference type="Pfam" id="PF14584">
    <property type="entry name" value="DUF4446"/>
    <property type="match status" value="1"/>
</dbReference>
<evidence type="ECO:0000313" key="3">
    <source>
        <dbReference type="Proteomes" id="UP000178425"/>
    </source>
</evidence>
<comment type="caution">
    <text evidence="2">The sequence shown here is derived from an EMBL/GenBank/DDBJ whole genome shotgun (WGS) entry which is preliminary data.</text>
</comment>
<keyword evidence="1" id="KW-1133">Transmembrane helix</keyword>
<dbReference type="EMBL" id="MFHI01000008">
    <property type="protein sequence ID" value="OGF79218.1"/>
    <property type="molecule type" value="Genomic_DNA"/>
</dbReference>
<gene>
    <name evidence="2" type="ORF">A2W54_01930</name>
</gene>
<proteinExistence type="predicted"/>
<organism evidence="2 3">
    <name type="scientific">Candidatus Giovannonibacteria bacterium RIFCSPHIGHO2_02_43_13</name>
    <dbReference type="NCBI Taxonomy" id="1798330"/>
    <lineage>
        <taxon>Bacteria</taxon>
        <taxon>Candidatus Giovannoniibacteriota</taxon>
    </lineage>
</organism>
<dbReference type="InterPro" id="IPR027981">
    <property type="entry name" value="DUF4446"/>
</dbReference>
<evidence type="ECO:0000313" key="2">
    <source>
        <dbReference type="EMBL" id="OGF79218.1"/>
    </source>
</evidence>
<protein>
    <recommendedName>
        <fullName evidence="4">DUF4446 domain-containing protein</fullName>
    </recommendedName>
</protein>
<feature type="transmembrane region" description="Helical" evidence="1">
    <location>
        <begin position="12"/>
        <end position="34"/>
    </location>
</feature>
<keyword evidence="1" id="KW-0472">Membrane</keyword>
<keyword evidence="1" id="KW-0812">Transmembrane</keyword>
<dbReference type="AlphaFoldDB" id="A0A1F5WU94"/>